<proteinExistence type="predicted"/>
<keyword evidence="2" id="KW-0812">Transmembrane</keyword>
<dbReference type="AlphaFoldDB" id="A0A545UX39"/>
<evidence type="ECO:0000313" key="3">
    <source>
        <dbReference type="EMBL" id="TQV94032.1"/>
    </source>
</evidence>
<evidence type="ECO:0000313" key="4">
    <source>
        <dbReference type="Proteomes" id="UP000315783"/>
    </source>
</evidence>
<reference evidence="3 4" key="1">
    <citation type="journal article" date="2019" name="Appl. Microbiol. Biotechnol.">
        <title>Genome sequence of Isaria javanica and comparative genome analysis insights into family S53 peptidase evolution in fungal entomopathogens.</title>
        <authorList>
            <person name="Lin R."/>
            <person name="Zhang X."/>
            <person name="Xin B."/>
            <person name="Zou M."/>
            <person name="Gao Y."/>
            <person name="Qin F."/>
            <person name="Hu Q."/>
            <person name="Xie B."/>
            <person name="Cheng X."/>
        </authorList>
    </citation>
    <scope>NUCLEOTIDE SEQUENCE [LARGE SCALE GENOMIC DNA]</scope>
    <source>
        <strain evidence="3 4">IJ1G</strain>
    </source>
</reference>
<keyword evidence="4" id="KW-1185">Reference proteome</keyword>
<dbReference type="EMBL" id="SPUK01000010">
    <property type="protein sequence ID" value="TQV94032.1"/>
    <property type="molecule type" value="Genomic_DNA"/>
</dbReference>
<accession>A0A545UX39</accession>
<feature type="transmembrane region" description="Helical" evidence="2">
    <location>
        <begin position="21"/>
        <end position="45"/>
    </location>
</feature>
<name>A0A545UX39_9HYPO</name>
<organism evidence="3 4">
    <name type="scientific">Cordyceps javanica</name>
    <dbReference type="NCBI Taxonomy" id="43265"/>
    <lineage>
        <taxon>Eukaryota</taxon>
        <taxon>Fungi</taxon>
        <taxon>Dikarya</taxon>
        <taxon>Ascomycota</taxon>
        <taxon>Pezizomycotina</taxon>
        <taxon>Sordariomycetes</taxon>
        <taxon>Hypocreomycetidae</taxon>
        <taxon>Hypocreales</taxon>
        <taxon>Cordycipitaceae</taxon>
        <taxon>Cordyceps</taxon>
    </lineage>
</organism>
<feature type="region of interest" description="Disordered" evidence="1">
    <location>
        <begin position="115"/>
        <end position="141"/>
    </location>
</feature>
<feature type="compositionally biased region" description="Basic residues" evidence="1">
    <location>
        <begin position="122"/>
        <end position="141"/>
    </location>
</feature>
<comment type="caution">
    <text evidence="3">The sequence shown here is derived from an EMBL/GenBank/DDBJ whole genome shotgun (WGS) entry which is preliminary data.</text>
</comment>
<protein>
    <submittedName>
        <fullName evidence="3">Uncharacterized protein</fullName>
    </submittedName>
</protein>
<keyword evidence="2" id="KW-0472">Membrane</keyword>
<keyword evidence="2" id="KW-1133">Transmembrane helix</keyword>
<sequence length="141" mass="15773">MHVSGLNVLQQGRDRTMSWSGLGFSSAVAVAPGFVAFLMLPFFFFGTGKGWKQAPWESWSRKGELPMAGPLSQFFCILLSPNSLQRSAGGQFLAHRVPFFSLLFSMLTGRNNHVNGTMQSLRRARRGEGKRRRESARPQPR</sequence>
<gene>
    <name evidence="3" type="ORF">IF1G_06911</name>
</gene>
<evidence type="ECO:0000256" key="2">
    <source>
        <dbReference type="SAM" id="Phobius"/>
    </source>
</evidence>
<evidence type="ECO:0000256" key="1">
    <source>
        <dbReference type="SAM" id="MobiDB-lite"/>
    </source>
</evidence>
<dbReference type="Proteomes" id="UP000315783">
    <property type="component" value="Unassembled WGS sequence"/>
</dbReference>